<feature type="transmembrane region" description="Helical" evidence="1">
    <location>
        <begin position="20"/>
        <end position="39"/>
    </location>
</feature>
<dbReference type="AlphaFoldDB" id="A0A069QNK5"/>
<evidence type="ECO:0000313" key="2">
    <source>
        <dbReference type="EMBL" id="KDR51431.1"/>
    </source>
</evidence>
<proteinExistence type="predicted"/>
<keyword evidence="1" id="KW-0472">Membrane</keyword>
<keyword evidence="1" id="KW-0812">Transmembrane</keyword>
<gene>
    <name evidence="2" type="ORF">HMPREF1991_02520</name>
</gene>
<accession>A0A069QNK5</accession>
<name>A0A069QNK5_HOYLO</name>
<dbReference type="PATRIC" id="fig|1122985.7.peg.2610"/>
<reference evidence="2 3" key="1">
    <citation type="submission" date="2013-08" db="EMBL/GenBank/DDBJ databases">
        <authorList>
            <person name="Weinstock G."/>
            <person name="Sodergren E."/>
            <person name="Wylie T."/>
            <person name="Fulton L."/>
            <person name="Fulton R."/>
            <person name="Fronick C."/>
            <person name="O'Laughlin M."/>
            <person name="Godfrey J."/>
            <person name="Miner T."/>
            <person name="Herter B."/>
            <person name="Appelbaum E."/>
            <person name="Cordes M."/>
            <person name="Lek S."/>
            <person name="Wollam A."/>
            <person name="Pepin K.H."/>
            <person name="Palsikar V.B."/>
            <person name="Mitreva M."/>
            <person name="Wilson R.K."/>
        </authorList>
    </citation>
    <scope>NUCLEOTIDE SEQUENCE [LARGE SCALE GENOMIC DNA]</scope>
    <source>
        <strain evidence="2 3">ATCC 15930</strain>
    </source>
</reference>
<organism evidence="2 3">
    <name type="scientific">Hoylesella loescheii DSM 19665 = JCM 12249 = ATCC 15930</name>
    <dbReference type="NCBI Taxonomy" id="1122985"/>
    <lineage>
        <taxon>Bacteria</taxon>
        <taxon>Pseudomonadati</taxon>
        <taxon>Bacteroidota</taxon>
        <taxon>Bacteroidia</taxon>
        <taxon>Bacteroidales</taxon>
        <taxon>Prevotellaceae</taxon>
        <taxon>Hoylesella</taxon>
    </lineage>
</organism>
<evidence type="ECO:0000256" key="1">
    <source>
        <dbReference type="SAM" id="Phobius"/>
    </source>
</evidence>
<comment type="caution">
    <text evidence="2">The sequence shown here is derived from an EMBL/GenBank/DDBJ whole genome shotgun (WGS) entry which is preliminary data.</text>
</comment>
<dbReference type="Proteomes" id="UP000027442">
    <property type="component" value="Unassembled WGS sequence"/>
</dbReference>
<dbReference type="HOGENOM" id="CLU_3274523_0_0_10"/>
<protein>
    <submittedName>
        <fullName evidence="2">Uncharacterized protein</fullName>
    </submittedName>
</protein>
<keyword evidence="3" id="KW-1185">Reference proteome</keyword>
<keyword evidence="1" id="KW-1133">Transmembrane helix</keyword>
<evidence type="ECO:0000313" key="3">
    <source>
        <dbReference type="Proteomes" id="UP000027442"/>
    </source>
</evidence>
<sequence>MGQVVLVKLRMVSFACYEYSVRGVAEMAFSILFIVISGAKV</sequence>
<dbReference type="EMBL" id="JNGW01000107">
    <property type="protein sequence ID" value="KDR51431.1"/>
    <property type="molecule type" value="Genomic_DNA"/>
</dbReference>